<accession>A0AAX3I7R1</accession>
<dbReference type="AlphaFoldDB" id="A0AAX3I7R1"/>
<evidence type="ECO:0008006" key="3">
    <source>
        <dbReference type="Google" id="ProtNLM"/>
    </source>
</evidence>
<evidence type="ECO:0000313" key="2">
    <source>
        <dbReference type="Proteomes" id="UP000306562"/>
    </source>
</evidence>
<dbReference type="Proteomes" id="UP000306562">
    <property type="component" value="Chromosome"/>
</dbReference>
<name>A0AAX3I7R1_9PSED</name>
<sequence>MEYDDKLIEEAVLALLATKGTYFQPRRSRQFHVEFQF</sequence>
<evidence type="ECO:0000313" key="1">
    <source>
        <dbReference type="EMBL" id="VTQ99184.1"/>
    </source>
</evidence>
<proteinExistence type="predicted"/>
<gene>
    <name evidence="1" type="ORF">NCTC10696_02618</name>
</gene>
<organism evidence="1 2">
    <name type="scientific">Pseudomonas synxantha</name>
    <dbReference type="NCBI Taxonomy" id="47883"/>
    <lineage>
        <taxon>Bacteria</taxon>
        <taxon>Pseudomonadati</taxon>
        <taxon>Pseudomonadota</taxon>
        <taxon>Gammaproteobacteria</taxon>
        <taxon>Pseudomonadales</taxon>
        <taxon>Pseudomonadaceae</taxon>
        <taxon>Pseudomonas</taxon>
    </lineage>
</organism>
<protein>
    <recommendedName>
        <fullName evidence="3">Mobile element protein</fullName>
    </recommendedName>
</protein>
<dbReference type="EMBL" id="LR590482">
    <property type="protein sequence ID" value="VTQ99184.1"/>
    <property type="molecule type" value="Genomic_DNA"/>
</dbReference>
<reference evidence="1 2" key="1">
    <citation type="submission" date="2019-05" db="EMBL/GenBank/DDBJ databases">
        <authorList>
            <consortium name="Pathogen Informatics"/>
        </authorList>
    </citation>
    <scope>NUCLEOTIDE SEQUENCE [LARGE SCALE GENOMIC DNA]</scope>
    <source>
        <strain evidence="1 2">NCTC10696</strain>
    </source>
</reference>